<comment type="caution">
    <text evidence="12">The sequence shown here is derived from an EMBL/GenBank/DDBJ whole genome shotgun (WGS) entry which is preliminary data.</text>
</comment>
<feature type="region of interest" description="Disordered" evidence="10">
    <location>
        <begin position="472"/>
        <end position="532"/>
    </location>
</feature>
<dbReference type="PANTHER" id="PTHR43646">
    <property type="entry name" value="GLYCOSYLTRANSFERASE"/>
    <property type="match status" value="1"/>
</dbReference>
<evidence type="ECO:0000256" key="2">
    <source>
        <dbReference type="ARBA" id="ARBA00022475"/>
    </source>
</evidence>
<evidence type="ECO:0000256" key="3">
    <source>
        <dbReference type="ARBA" id="ARBA00022676"/>
    </source>
</evidence>
<accession>A0ABR6U5A5</accession>
<evidence type="ECO:0000256" key="1">
    <source>
        <dbReference type="ARBA" id="ARBA00004236"/>
    </source>
</evidence>
<dbReference type="RefSeq" id="WP_186344863.1">
    <property type="nucleotide sequence ID" value="NZ_BMMR01000002.1"/>
</dbReference>
<evidence type="ECO:0000256" key="9">
    <source>
        <dbReference type="ARBA" id="ARBA00040345"/>
    </source>
</evidence>
<dbReference type="Pfam" id="PF00535">
    <property type="entry name" value="Glycos_transf_2"/>
    <property type="match status" value="1"/>
</dbReference>
<dbReference type="SUPFAM" id="SSF53448">
    <property type="entry name" value="Nucleotide-diphospho-sugar transferases"/>
    <property type="match status" value="1"/>
</dbReference>
<feature type="domain" description="Glycosyltransferase 2-like" evidence="11">
    <location>
        <begin position="30"/>
        <end position="140"/>
    </location>
</feature>
<sequence length="532" mass="58092">MRGQPRVRRNDWSAIEVPELGAWEPRLSVSVVVPAYRAEALLPTVLAGLAAQTYPAHLLEVVVANDGPDDLVLPEVRPERTRIVRVGSGWGRANACHTGALAADGDVLHWLDADMLAEREHVEAQLRWHHVIDHAVVLGHKWFVDPASVLAAGPAAVRAAVADGSVAAYFDGQPHEPHDWVEQVYARTDDLRAAGPRALRTHVGATASLHRSLYDAAGGMDISLVLGEDIDLGYRLAEAGAVFVPDRAARSWHLGPSHVMNQREDVNAHNDPYLADRVPDLRPKRRPGRLYSVPYLEVVLDTRGQSHDAVCTVVDAVLASTLADLSVVLLGDWDALTDDRRSPLADPLLDTRLVHASYVGDPRVRFLDSLPEGRCPAMFRMVLPGAGWAPKRPALAALLMHLERTHHGLRQVHCPDGAVVRIERTAALSRARLVAEPGEDLDDVVDELFGSWWLEADDAGFVHAGSLKRPRLPGTAGPALDPAEAWPDDQPPPKPGPAKPRQPAPELEPELEPEPHPEPPSLLARARRRLTR</sequence>
<evidence type="ECO:0000256" key="7">
    <source>
        <dbReference type="ARBA" id="ARBA00037904"/>
    </source>
</evidence>
<comment type="pathway">
    <text evidence="7">Carotenoid biosynthesis; staphyloxanthin biosynthesis; staphyloxanthin from farnesyl diphosphate: step 4/5.</text>
</comment>
<dbReference type="Gene3D" id="3.90.550.10">
    <property type="entry name" value="Spore Coat Polysaccharide Biosynthesis Protein SpsA, Chain A"/>
    <property type="match status" value="1"/>
</dbReference>
<reference evidence="12 13" key="1">
    <citation type="submission" date="2020-08" db="EMBL/GenBank/DDBJ databases">
        <title>novel species in genus Nocardioides.</title>
        <authorList>
            <person name="Zhang G."/>
        </authorList>
    </citation>
    <scope>NUCLEOTIDE SEQUENCE [LARGE SCALE GENOMIC DNA]</scope>
    <source>
        <strain evidence="12 13">SC8A-24</strain>
    </source>
</reference>
<keyword evidence="5" id="KW-0472">Membrane</keyword>
<evidence type="ECO:0000256" key="10">
    <source>
        <dbReference type="SAM" id="MobiDB-lite"/>
    </source>
</evidence>
<organism evidence="12 13">
    <name type="scientific">Nocardioides deserti</name>
    <dbReference type="NCBI Taxonomy" id="1588644"/>
    <lineage>
        <taxon>Bacteria</taxon>
        <taxon>Bacillati</taxon>
        <taxon>Actinomycetota</taxon>
        <taxon>Actinomycetes</taxon>
        <taxon>Propionibacteriales</taxon>
        <taxon>Nocardioidaceae</taxon>
        <taxon>Nocardioides</taxon>
    </lineage>
</organism>
<dbReference type="CDD" id="cd00761">
    <property type="entry name" value="Glyco_tranf_GTA_type"/>
    <property type="match status" value="1"/>
</dbReference>
<keyword evidence="3" id="KW-0328">Glycosyltransferase</keyword>
<evidence type="ECO:0000256" key="8">
    <source>
        <dbReference type="ARBA" id="ARBA00038120"/>
    </source>
</evidence>
<keyword evidence="4" id="KW-0808">Transferase</keyword>
<comment type="subcellular location">
    <subcellularLocation>
        <location evidence="1">Cell membrane</location>
    </subcellularLocation>
</comment>
<evidence type="ECO:0000256" key="5">
    <source>
        <dbReference type="ARBA" id="ARBA00023136"/>
    </source>
</evidence>
<proteinExistence type="inferred from homology"/>
<dbReference type="PANTHER" id="PTHR43646:SF2">
    <property type="entry name" value="GLYCOSYLTRANSFERASE 2-LIKE DOMAIN-CONTAINING PROTEIN"/>
    <property type="match status" value="1"/>
</dbReference>
<evidence type="ECO:0000259" key="11">
    <source>
        <dbReference type="Pfam" id="PF00535"/>
    </source>
</evidence>
<comment type="similarity">
    <text evidence="8">Belongs to the glycosyltransferase 2 family. CrtQ subfamily.</text>
</comment>
<keyword evidence="13" id="KW-1185">Reference proteome</keyword>
<keyword evidence="2" id="KW-1003">Cell membrane</keyword>
<dbReference type="InterPro" id="IPR029044">
    <property type="entry name" value="Nucleotide-diphossugar_trans"/>
</dbReference>
<protein>
    <recommendedName>
        <fullName evidence="9">4,4'-diaponeurosporenoate glycosyltransferase</fullName>
    </recommendedName>
</protein>
<comment type="function">
    <text evidence="6">Catalyzes the glycosylation of 4,4'-diaponeurosporenoate, i.e. the esterification of glucose at the C1'' position with the carboxyl group of 4,4'-diaponeurosporenic acid, to form glycosyl-4,4'-diaponeurosporenoate. This is a step in the biosynthesis of staphyloxanthin, an orange pigment present in most staphylococci strains.</text>
</comment>
<evidence type="ECO:0000313" key="12">
    <source>
        <dbReference type="EMBL" id="MBC2959612.1"/>
    </source>
</evidence>
<gene>
    <name evidence="12" type="ORF">H7344_04815</name>
</gene>
<evidence type="ECO:0000256" key="6">
    <source>
        <dbReference type="ARBA" id="ARBA00037281"/>
    </source>
</evidence>
<dbReference type="EMBL" id="JACMYC010000002">
    <property type="protein sequence ID" value="MBC2959612.1"/>
    <property type="molecule type" value="Genomic_DNA"/>
</dbReference>
<dbReference type="InterPro" id="IPR001173">
    <property type="entry name" value="Glyco_trans_2-like"/>
</dbReference>
<name>A0ABR6U5A5_9ACTN</name>
<evidence type="ECO:0000313" key="13">
    <source>
        <dbReference type="Proteomes" id="UP000604001"/>
    </source>
</evidence>
<feature type="compositionally biased region" description="Pro residues" evidence="10">
    <location>
        <begin position="489"/>
        <end position="503"/>
    </location>
</feature>
<dbReference type="Proteomes" id="UP000604001">
    <property type="component" value="Unassembled WGS sequence"/>
</dbReference>
<evidence type="ECO:0000256" key="4">
    <source>
        <dbReference type="ARBA" id="ARBA00022679"/>
    </source>
</evidence>